<dbReference type="Proteomes" id="UP001150830">
    <property type="component" value="Unassembled WGS sequence"/>
</dbReference>
<gene>
    <name evidence="1" type="ORF">OUO13_06360</name>
</gene>
<protein>
    <submittedName>
        <fullName evidence="1">Uncharacterized protein</fullName>
    </submittedName>
</protein>
<proteinExistence type="predicted"/>
<comment type="caution">
    <text evidence="1">The sequence shown here is derived from an EMBL/GenBank/DDBJ whole genome shotgun (WGS) entry which is preliminary data.</text>
</comment>
<dbReference type="EMBL" id="JAPNOA010000019">
    <property type="protein sequence ID" value="MCY0964802.1"/>
    <property type="molecule type" value="Genomic_DNA"/>
</dbReference>
<name>A0A9X3EC14_9GAMM</name>
<evidence type="ECO:0000313" key="2">
    <source>
        <dbReference type="Proteomes" id="UP001150830"/>
    </source>
</evidence>
<organism evidence="1 2">
    <name type="scientific">Parathalassolituus penaei</name>
    <dbReference type="NCBI Taxonomy" id="2997323"/>
    <lineage>
        <taxon>Bacteria</taxon>
        <taxon>Pseudomonadati</taxon>
        <taxon>Pseudomonadota</taxon>
        <taxon>Gammaproteobacteria</taxon>
        <taxon>Oceanospirillales</taxon>
        <taxon>Oceanospirillaceae</taxon>
        <taxon>Parathalassolituus</taxon>
    </lineage>
</organism>
<dbReference type="AlphaFoldDB" id="A0A9X3EC14"/>
<keyword evidence="2" id="KW-1185">Reference proteome</keyword>
<reference evidence="1" key="1">
    <citation type="submission" date="2022-11" db="EMBL/GenBank/DDBJ databases">
        <title>Parathalassolutuus dongxingensis gen. nov., sp. nov., a novel member of family Oceanospirillaceae isolated from a coastal shrimp pond in Guangxi, China.</title>
        <authorList>
            <person name="Chen H."/>
        </authorList>
    </citation>
    <scope>NUCLEOTIDE SEQUENCE</scope>
    <source>
        <strain evidence="1">G-43</strain>
    </source>
</reference>
<evidence type="ECO:0000313" key="1">
    <source>
        <dbReference type="EMBL" id="MCY0964802.1"/>
    </source>
</evidence>
<sequence>MDLSARYKYYQTIRRGCYQNVLASAEFGWLRDAGIVLEIASKGCIQKVVKSWESDINWEAVLRSSNDYQPRNFDVSAYLGTELVGLAVGRVSKGKNIVRIDKLERKKSCRELEGIFALLVIQIASDYAVRLGASSVRITEPRAELVDYLERHGIGIFRKGGPNYPYDHVNVAVNGE</sequence>
<accession>A0A9X3EC14</accession>
<dbReference type="RefSeq" id="WP_283173019.1">
    <property type="nucleotide sequence ID" value="NZ_JAPNOA010000019.1"/>
</dbReference>